<comment type="caution">
    <text evidence="4">The sequence shown here is derived from an EMBL/GenBank/DDBJ whole genome shotgun (WGS) entry which is preliminary data.</text>
</comment>
<dbReference type="Proteomes" id="UP000014155">
    <property type="component" value="Unassembled WGS sequence"/>
</dbReference>
<dbReference type="SUPFAM" id="SSF55729">
    <property type="entry name" value="Acyl-CoA N-acyltransferases (Nat)"/>
    <property type="match status" value="1"/>
</dbReference>
<dbReference type="InterPro" id="IPR000182">
    <property type="entry name" value="GNAT_dom"/>
</dbReference>
<dbReference type="EMBL" id="AORV01000032">
    <property type="protein sequence ID" value="EMS71944.1"/>
    <property type="molecule type" value="Genomic_DNA"/>
</dbReference>
<proteinExistence type="predicted"/>
<dbReference type="GO" id="GO:0016747">
    <property type="term" value="F:acyltransferase activity, transferring groups other than amino-acyl groups"/>
    <property type="evidence" value="ECO:0007669"/>
    <property type="project" value="InterPro"/>
</dbReference>
<sequence>MDVSIIKAENKHLNDCIIALQKSELGRIYFSTENKALNAISEGMGKGEISVAINGDNIVLGFMWIIENGVFHSFPYLHIVAVKEEFRGLGIGREFLNYMERVCNSSKLFLVVADFNTGAKKFYIKNGFKEVGRIPDLYKNGVTEFLMMKELQGKKL</sequence>
<evidence type="ECO:0000313" key="4">
    <source>
        <dbReference type="EMBL" id="EMS71944.1"/>
    </source>
</evidence>
<dbReference type="PROSITE" id="PS51186">
    <property type="entry name" value="GNAT"/>
    <property type="match status" value="1"/>
</dbReference>
<evidence type="ECO:0000256" key="2">
    <source>
        <dbReference type="ARBA" id="ARBA00023315"/>
    </source>
</evidence>
<dbReference type="Pfam" id="PF13508">
    <property type="entry name" value="Acetyltransf_7"/>
    <property type="match status" value="1"/>
</dbReference>
<dbReference type="InterPro" id="IPR051556">
    <property type="entry name" value="N-term/lysine_N-AcTrnsfr"/>
</dbReference>
<keyword evidence="2" id="KW-0012">Acyltransferase</keyword>
<dbReference type="RefSeq" id="WP_004625699.1">
    <property type="nucleotide sequence ID" value="NZ_AORV01000032.1"/>
</dbReference>
<evidence type="ECO:0000256" key="1">
    <source>
        <dbReference type="ARBA" id="ARBA00022679"/>
    </source>
</evidence>
<organism evidence="4 5">
    <name type="scientific">Ruminiclostridium cellobioparum subsp. termitidis CT1112</name>
    <dbReference type="NCBI Taxonomy" id="1195236"/>
    <lineage>
        <taxon>Bacteria</taxon>
        <taxon>Bacillati</taxon>
        <taxon>Bacillota</taxon>
        <taxon>Clostridia</taxon>
        <taxon>Eubacteriales</taxon>
        <taxon>Oscillospiraceae</taxon>
        <taxon>Ruminiclostridium</taxon>
    </lineage>
</organism>
<dbReference type="PATRIC" id="fig|1195236.3.peg.2473"/>
<keyword evidence="1 4" id="KW-0808">Transferase</keyword>
<dbReference type="PANTHER" id="PTHR42919:SF8">
    <property type="entry name" value="N-ALPHA-ACETYLTRANSFERASE 50"/>
    <property type="match status" value="1"/>
</dbReference>
<protein>
    <submittedName>
        <fullName evidence="4">Acetyltransferase</fullName>
    </submittedName>
</protein>
<dbReference type="CDD" id="cd04301">
    <property type="entry name" value="NAT_SF"/>
    <property type="match status" value="1"/>
</dbReference>
<keyword evidence="5" id="KW-1185">Reference proteome</keyword>
<reference evidence="4 5" key="1">
    <citation type="journal article" date="2013" name="Genome Announc.">
        <title>Draft Genome Sequence of the Cellulolytic, Mesophilic, Anaerobic Bacterium Clostridium termitidis Strain CT1112 (DSM 5398).</title>
        <authorList>
            <person name="Lal S."/>
            <person name="Ramachandran U."/>
            <person name="Zhang X."/>
            <person name="Munir R."/>
            <person name="Sparling R."/>
            <person name="Levin D.B."/>
        </authorList>
    </citation>
    <scope>NUCLEOTIDE SEQUENCE [LARGE SCALE GENOMIC DNA]</scope>
    <source>
        <strain evidence="4 5">CT1112</strain>
    </source>
</reference>
<dbReference type="AlphaFoldDB" id="S0FRZ5"/>
<dbReference type="InterPro" id="IPR016181">
    <property type="entry name" value="Acyl_CoA_acyltransferase"/>
</dbReference>
<evidence type="ECO:0000259" key="3">
    <source>
        <dbReference type="PROSITE" id="PS51186"/>
    </source>
</evidence>
<feature type="domain" description="N-acetyltransferase" evidence="3">
    <location>
        <begin position="4"/>
        <end position="152"/>
    </location>
</feature>
<accession>S0FRZ5</accession>
<name>S0FRZ5_RUMCE</name>
<dbReference type="Gene3D" id="3.40.630.30">
    <property type="match status" value="1"/>
</dbReference>
<dbReference type="STRING" id="1195236.CTER_2169"/>
<dbReference type="eggNOG" id="COG0456">
    <property type="taxonomic scope" value="Bacteria"/>
</dbReference>
<dbReference type="PANTHER" id="PTHR42919">
    <property type="entry name" value="N-ALPHA-ACETYLTRANSFERASE"/>
    <property type="match status" value="1"/>
</dbReference>
<gene>
    <name evidence="4" type="ORF">CTER_2169</name>
</gene>
<evidence type="ECO:0000313" key="5">
    <source>
        <dbReference type="Proteomes" id="UP000014155"/>
    </source>
</evidence>